<feature type="domain" description="TonB-dependent receptor-like beta-barrel" evidence="14">
    <location>
        <begin position="297"/>
        <end position="680"/>
    </location>
</feature>
<gene>
    <name evidence="16" type="primary">cirA_2</name>
    <name evidence="16" type="ORF">K227x_57570</name>
</gene>
<keyword evidence="3 10" id="KW-1134">Transmembrane beta strand</keyword>
<feature type="chain" id="PRO_5022112221" evidence="13">
    <location>
        <begin position="23"/>
        <end position="713"/>
    </location>
</feature>
<evidence type="ECO:0000313" key="16">
    <source>
        <dbReference type="EMBL" id="QDT07330.1"/>
    </source>
</evidence>
<evidence type="ECO:0000256" key="5">
    <source>
        <dbReference type="ARBA" id="ARBA00022729"/>
    </source>
</evidence>
<dbReference type="GO" id="GO:0015344">
    <property type="term" value="F:siderophore uptake transmembrane transporter activity"/>
    <property type="evidence" value="ECO:0007669"/>
    <property type="project" value="TreeGrafter"/>
</dbReference>
<proteinExistence type="inferred from homology"/>
<keyword evidence="17" id="KW-1185">Reference proteome</keyword>
<dbReference type="Proteomes" id="UP000318538">
    <property type="component" value="Chromosome"/>
</dbReference>
<dbReference type="Gene3D" id="2.170.130.10">
    <property type="entry name" value="TonB-dependent receptor, plug domain"/>
    <property type="match status" value="1"/>
</dbReference>
<feature type="signal peptide" evidence="13">
    <location>
        <begin position="1"/>
        <end position="22"/>
    </location>
</feature>
<organism evidence="16 17">
    <name type="scientific">Rubripirellula lacrimiformis</name>
    <dbReference type="NCBI Taxonomy" id="1930273"/>
    <lineage>
        <taxon>Bacteria</taxon>
        <taxon>Pseudomonadati</taxon>
        <taxon>Planctomycetota</taxon>
        <taxon>Planctomycetia</taxon>
        <taxon>Pirellulales</taxon>
        <taxon>Pirellulaceae</taxon>
        <taxon>Rubripirellula</taxon>
    </lineage>
</organism>
<dbReference type="PANTHER" id="PTHR30069:SF29">
    <property type="entry name" value="HEMOGLOBIN AND HEMOGLOBIN-HAPTOGLOBIN-BINDING PROTEIN 1-RELATED"/>
    <property type="match status" value="1"/>
</dbReference>
<protein>
    <submittedName>
        <fullName evidence="16">Colicin I receptor</fullName>
    </submittedName>
</protein>
<dbReference type="Gene3D" id="2.40.170.20">
    <property type="entry name" value="TonB-dependent receptor, beta-barrel domain"/>
    <property type="match status" value="1"/>
</dbReference>
<keyword evidence="8 16" id="KW-0675">Receptor</keyword>
<dbReference type="CDD" id="cd01347">
    <property type="entry name" value="ligand_gated_channel"/>
    <property type="match status" value="1"/>
</dbReference>
<evidence type="ECO:0000256" key="3">
    <source>
        <dbReference type="ARBA" id="ARBA00022452"/>
    </source>
</evidence>
<dbReference type="RefSeq" id="WP_145175139.1">
    <property type="nucleotide sequence ID" value="NZ_CP036525.1"/>
</dbReference>
<keyword evidence="9 10" id="KW-0998">Cell outer membrane</keyword>
<evidence type="ECO:0000256" key="8">
    <source>
        <dbReference type="ARBA" id="ARBA00023170"/>
    </source>
</evidence>
<keyword evidence="5 13" id="KW-0732">Signal</keyword>
<dbReference type="OrthoDB" id="101167at2"/>
<evidence type="ECO:0000259" key="15">
    <source>
        <dbReference type="Pfam" id="PF07715"/>
    </source>
</evidence>
<evidence type="ECO:0000256" key="2">
    <source>
        <dbReference type="ARBA" id="ARBA00022448"/>
    </source>
</evidence>
<evidence type="ECO:0000256" key="9">
    <source>
        <dbReference type="ARBA" id="ARBA00023237"/>
    </source>
</evidence>
<keyword evidence="6 11" id="KW-0798">TonB box</keyword>
<dbReference type="GO" id="GO:0009279">
    <property type="term" value="C:cell outer membrane"/>
    <property type="evidence" value="ECO:0007669"/>
    <property type="project" value="UniProtKB-SubCell"/>
</dbReference>
<comment type="subcellular location">
    <subcellularLocation>
        <location evidence="1 10">Cell outer membrane</location>
        <topology evidence="1 10">Multi-pass membrane protein</topology>
    </subcellularLocation>
</comment>
<dbReference type="InterPro" id="IPR037066">
    <property type="entry name" value="Plug_dom_sf"/>
</dbReference>
<evidence type="ECO:0000256" key="6">
    <source>
        <dbReference type="ARBA" id="ARBA00023077"/>
    </source>
</evidence>
<dbReference type="EMBL" id="CP036525">
    <property type="protein sequence ID" value="QDT07330.1"/>
    <property type="molecule type" value="Genomic_DNA"/>
</dbReference>
<evidence type="ECO:0000256" key="13">
    <source>
        <dbReference type="SAM" id="SignalP"/>
    </source>
</evidence>
<comment type="similarity">
    <text evidence="10 11">Belongs to the TonB-dependent receptor family.</text>
</comment>
<dbReference type="KEGG" id="rlc:K227x_57570"/>
<keyword evidence="4 10" id="KW-0812">Transmembrane</keyword>
<dbReference type="AlphaFoldDB" id="A0A517NJN0"/>
<dbReference type="InterPro" id="IPR039426">
    <property type="entry name" value="TonB-dep_rcpt-like"/>
</dbReference>
<evidence type="ECO:0000256" key="4">
    <source>
        <dbReference type="ARBA" id="ARBA00022692"/>
    </source>
</evidence>
<reference evidence="16 17" key="1">
    <citation type="submission" date="2019-02" db="EMBL/GenBank/DDBJ databases">
        <title>Deep-cultivation of Planctomycetes and their phenomic and genomic characterization uncovers novel biology.</title>
        <authorList>
            <person name="Wiegand S."/>
            <person name="Jogler M."/>
            <person name="Boedeker C."/>
            <person name="Pinto D."/>
            <person name="Vollmers J."/>
            <person name="Rivas-Marin E."/>
            <person name="Kohn T."/>
            <person name="Peeters S.H."/>
            <person name="Heuer A."/>
            <person name="Rast P."/>
            <person name="Oberbeckmann S."/>
            <person name="Bunk B."/>
            <person name="Jeske O."/>
            <person name="Meyerdierks A."/>
            <person name="Storesund J.E."/>
            <person name="Kallscheuer N."/>
            <person name="Luecker S."/>
            <person name="Lage O.M."/>
            <person name="Pohl T."/>
            <person name="Merkel B.J."/>
            <person name="Hornburger P."/>
            <person name="Mueller R.-W."/>
            <person name="Bruemmer F."/>
            <person name="Labrenz M."/>
            <person name="Spormann A.M."/>
            <person name="Op den Camp H."/>
            <person name="Overmann J."/>
            <person name="Amann R."/>
            <person name="Jetten M.S.M."/>
            <person name="Mascher T."/>
            <person name="Medema M.H."/>
            <person name="Devos D.P."/>
            <person name="Kaster A.-K."/>
            <person name="Ovreas L."/>
            <person name="Rohde M."/>
            <person name="Galperin M.Y."/>
            <person name="Jogler C."/>
        </authorList>
    </citation>
    <scope>NUCLEOTIDE SEQUENCE [LARGE SCALE GENOMIC DNA]</scope>
    <source>
        <strain evidence="16 17">K22_7</strain>
    </source>
</reference>
<dbReference type="InterPro" id="IPR036942">
    <property type="entry name" value="Beta-barrel_TonB_sf"/>
</dbReference>
<name>A0A517NJN0_9BACT</name>
<evidence type="ECO:0000256" key="7">
    <source>
        <dbReference type="ARBA" id="ARBA00023136"/>
    </source>
</evidence>
<dbReference type="PANTHER" id="PTHR30069">
    <property type="entry name" value="TONB-DEPENDENT OUTER MEMBRANE RECEPTOR"/>
    <property type="match status" value="1"/>
</dbReference>
<feature type="region of interest" description="Disordered" evidence="12">
    <location>
        <begin position="36"/>
        <end position="58"/>
    </location>
</feature>
<keyword evidence="2 10" id="KW-0813">Transport</keyword>
<dbReference type="InterPro" id="IPR000531">
    <property type="entry name" value="Beta-barrel_TonB"/>
</dbReference>
<dbReference type="PROSITE" id="PS52016">
    <property type="entry name" value="TONB_DEPENDENT_REC_3"/>
    <property type="match status" value="1"/>
</dbReference>
<accession>A0A517NJN0</accession>
<dbReference type="InterPro" id="IPR012910">
    <property type="entry name" value="Plug_dom"/>
</dbReference>
<sequence precursor="true">MTPSLRMWALTVFAAAGNLAMAQELVPVDVVSPPGIQKETGQAGSDLDADADLDIPDGDEDELDSLLDLVDDDVSKLSSVNVSRQATMAPALNTEVTTVSRQKSTIGRSPAAVFVISNEMIRHSGARTIPDVLRMAPGVQVSQIDASEWAVSIRGSNGRFANKLLVQIDGRTVYTPLFGGTFWDVQDLLFEDIERIEVVRGPGAAVWGANAVNGVINIITKNAKDTHGTFVEAGAGTEQNGFTSARHGWRTANGVDMRVYGKWFDRDEATLPDSDAHDDWRMARGGFRADWKPDHTSHLTFQGDAYGGESGRESLVPTPAPVYTRTVIEDTDLSGFNGLLRYSQTLNDDNEWSIQAYFDHTYRQFQQLKFGEKRDSVDIDFQHQFKAFDDHSFVWGASYRNSRDHIYDSPFFLTFDPDDRTVDQLNYFVQDEITLIDDALYFTTGAKFTHSDYTPFEFQPTARILWTPNERQSIWASYSRAVRSPTRVGIDVSLTMLPGPSAPTAFPLFLGNRKFASENMDAWEIGMRAQPTQAFSWDAAAFYFDYDDLQAVSVGAPYFSLGPPAAVYVPLTITNSGQGRSYGFELGANYALSEDWRLYGAYTFLREQLTTASTNVGGSPDNQIYLQSSFNLTRHTDLDVMWRYSDSLPLQSTPSYNTMDVRYAWRPSRDWEVALVGRNLLQPDHKEVGNDGFTGNVSTNIQREFYAAISLWY</sequence>
<keyword evidence="7 10" id="KW-0472">Membrane</keyword>
<evidence type="ECO:0000259" key="14">
    <source>
        <dbReference type="Pfam" id="PF00593"/>
    </source>
</evidence>
<evidence type="ECO:0000256" key="10">
    <source>
        <dbReference type="PROSITE-ProRule" id="PRU01360"/>
    </source>
</evidence>
<evidence type="ECO:0000256" key="1">
    <source>
        <dbReference type="ARBA" id="ARBA00004571"/>
    </source>
</evidence>
<feature type="domain" description="TonB-dependent receptor plug" evidence="15">
    <location>
        <begin position="108"/>
        <end position="215"/>
    </location>
</feature>
<dbReference type="SUPFAM" id="SSF56935">
    <property type="entry name" value="Porins"/>
    <property type="match status" value="1"/>
</dbReference>
<evidence type="ECO:0000313" key="17">
    <source>
        <dbReference type="Proteomes" id="UP000318538"/>
    </source>
</evidence>
<evidence type="ECO:0000256" key="11">
    <source>
        <dbReference type="RuleBase" id="RU003357"/>
    </source>
</evidence>
<evidence type="ECO:0000256" key="12">
    <source>
        <dbReference type="SAM" id="MobiDB-lite"/>
    </source>
</evidence>
<dbReference type="Pfam" id="PF07715">
    <property type="entry name" value="Plug"/>
    <property type="match status" value="1"/>
</dbReference>
<dbReference type="GO" id="GO:0044718">
    <property type="term" value="P:siderophore transmembrane transport"/>
    <property type="evidence" value="ECO:0007669"/>
    <property type="project" value="TreeGrafter"/>
</dbReference>
<feature type="compositionally biased region" description="Acidic residues" evidence="12">
    <location>
        <begin position="47"/>
        <end position="58"/>
    </location>
</feature>
<dbReference type="Pfam" id="PF00593">
    <property type="entry name" value="TonB_dep_Rec_b-barrel"/>
    <property type="match status" value="1"/>
</dbReference>